<organism evidence="3 4">
    <name type="scientific">Roseiflexus castenholzii (strain DSM 13941 / HLO8)</name>
    <dbReference type="NCBI Taxonomy" id="383372"/>
    <lineage>
        <taxon>Bacteria</taxon>
        <taxon>Bacillati</taxon>
        <taxon>Chloroflexota</taxon>
        <taxon>Chloroflexia</taxon>
        <taxon>Chloroflexales</taxon>
        <taxon>Roseiflexineae</taxon>
        <taxon>Roseiflexaceae</taxon>
        <taxon>Roseiflexus</taxon>
    </lineage>
</organism>
<proteinExistence type="predicted"/>
<keyword evidence="1" id="KW-1133">Transmembrane helix</keyword>
<accession>A7NR98</accession>
<keyword evidence="4" id="KW-1185">Reference proteome</keyword>
<feature type="domain" description="DUF2357" evidence="2">
    <location>
        <begin position="63"/>
        <end position="331"/>
    </location>
</feature>
<keyword evidence="1" id="KW-0812">Transmembrane</keyword>
<evidence type="ECO:0000256" key="1">
    <source>
        <dbReference type="SAM" id="Phobius"/>
    </source>
</evidence>
<dbReference type="RefSeq" id="WP_012122515.1">
    <property type="nucleotide sequence ID" value="NC_009767.1"/>
</dbReference>
<sequence>MTFSLDIELSLAEDSALPVVTEQQPVEFVCLPPGEAALVLTVDGMALTPFLRPGDARWRWVWNPGASVGTHTLRLTVHINGEAFGEWQWRLSVAPRKIDSERYVAILEDVERVAPPLVRSLAGAARDARLAGRSDLPRLWFDDATVLFGSSFEPFEQTVRRILAHPRSLLRREEEHVPLGQARELSVAAVQRAVQGDVEAAPSDAAPQVQRLLRPEGGALPRTIVQDLSRDTHDTAEHRLLKRTLELLRGRARRCADRAQREVARLDAAAPASSRAARARAIAARCDQCAQRIAGLLGAPFFEQVTALRHAPAVTPLIRRDPAYRQVYRMWRALHQGVVVDPGAPFDLPVVDLPLLYERWCVLQVVQALLNLGIEAHSCSLLLPPSDDADAWSFNFRRDEPLLVATWSGWTLRLRYQPWYRPAPGSRNDETLVSLDCHTRIPDIAIEMVRPDHPPGVIVLDAKYRLDADGRGVPADALAEAYAYAGAIGVAGAPAVAAAFILYPGTGVAERYPGGAGAIPLLPGAVGTLEGVLAREMILKCGTFQEQRVFATS</sequence>
<protein>
    <recommendedName>
        <fullName evidence="2">DUF2357 domain-containing protein</fullName>
    </recommendedName>
</protein>
<dbReference type="AlphaFoldDB" id="A7NR98"/>
<dbReference type="InterPro" id="IPR018633">
    <property type="entry name" value="DUF2357"/>
</dbReference>
<reference evidence="3 4" key="1">
    <citation type="submission" date="2007-08" db="EMBL/GenBank/DDBJ databases">
        <title>Complete sequence of Roseiflexus castenholzii DSM 13941.</title>
        <authorList>
            <consortium name="US DOE Joint Genome Institute"/>
            <person name="Copeland A."/>
            <person name="Lucas S."/>
            <person name="Lapidus A."/>
            <person name="Barry K."/>
            <person name="Glavina del Rio T."/>
            <person name="Dalin E."/>
            <person name="Tice H."/>
            <person name="Pitluck S."/>
            <person name="Thompson L.S."/>
            <person name="Brettin T."/>
            <person name="Bruce D."/>
            <person name="Detter J.C."/>
            <person name="Han C."/>
            <person name="Tapia R."/>
            <person name="Schmutz J."/>
            <person name="Larimer F."/>
            <person name="Land M."/>
            <person name="Hauser L."/>
            <person name="Kyrpides N."/>
            <person name="Mikhailova N."/>
            <person name="Bryant D.A."/>
            <person name="Hanada S."/>
            <person name="Tsukatani Y."/>
            <person name="Richardson P."/>
        </authorList>
    </citation>
    <scope>NUCLEOTIDE SEQUENCE [LARGE SCALE GENOMIC DNA]</scope>
    <source>
        <strain evidence="4">DSM 13941 / HLO8</strain>
    </source>
</reference>
<evidence type="ECO:0000313" key="4">
    <source>
        <dbReference type="Proteomes" id="UP000000263"/>
    </source>
</evidence>
<gene>
    <name evidence="3" type="ordered locus">Rcas_4062</name>
</gene>
<dbReference type="Pfam" id="PF04411">
    <property type="entry name" value="PDDEXK_7"/>
    <property type="match status" value="1"/>
</dbReference>
<feature type="transmembrane region" description="Helical" evidence="1">
    <location>
        <begin position="481"/>
        <end position="503"/>
    </location>
</feature>
<dbReference type="InterPro" id="IPR007505">
    <property type="entry name" value="PDDEXK_7"/>
</dbReference>
<evidence type="ECO:0000313" key="3">
    <source>
        <dbReference type="EMBL" id="ABU60094.1"/>
    </source>
</evidence>
<evidence type="ECO:0000259" key="2">
    <source>
        <dbReference type="Pfam" id="PF09823"/>
    </source>
</evidence>
<dbReference type="STRING" id="383372.Rcas_4062"/>
<dbReference type="Pfam" id="PF09823">
    <property type="entry name" value="DUF2357"/>
    <property type="match status" value="1"/>
</dbReference>
<dbReference type="eggNOG" id="COG1700">
    <property type="taxonomic scope" value="Bacteria"/>
</dbReference>
<dbReference type="HOGENOM" id="CLU_492479_0_0_0"/>
<dbReference type="KEGG" id="rca:Rcas_4062"/>
<dbReference type="OrthoDB" id="32195at2"/>
<keyword evidence="1" id="KW-0472">Membrane</keyword>
<dbReference type="Proteomes" id="UP000000263">
    <property type="component" value="Chromosome"/>
</dbReference>
<name>A7NR98_ROSCS</name>
<dbReference type="EMBL" id="CP000804">
    <property type="protein sequence ID" value="ABU60094.1"/>
    <property type="molecule type" value="Genomic_DNA"/>
</dbReference>